<evidence type="ECO:0000313" key="1">
    <source>
        <dbReference type="EMBL" id="EXA44685.1"/>
    </source>
</evidence>
<accession>W9PYE0</accession>
<proteinExistence type="predicted"/>
<reference evidence="1" key="2">
    <citation type="submission" date="2012-05" db="EMBL/GenBank/DDBJ databases">
        <title>Annotation of the Genome Sequence of Fusarium oxysporum HDV247.</title>
        <authorList>
            <consortium name="The Broad Institute Genomics Platform"/>
            <person name="Ma L.-J."/>
            <person name="Corby-Kistler H."/>
            <person name="Broz K."/>
            <person name="Gale L.R."/>
            <person name="Jonkers W."/>
            <person name="O'Donnell K."/>
            <person name="Ploetz R."/>
            <person name="Steinberg C."/>
            <person name="Schwartz D.C."/>
            <person name="VanEtten H."/>
            <person name="Zhou S."/>
            <person name="Young S.K."/>
            <person name="Zeng Q."/>
            <person name="Gargeya S."/>
            <person name="Fitzgerald M."/>
            <person name="Abouelleil A."/>
            <person name="Alvarado L."/>
            <person name="Chapman S.B."/>
            <person name="Gainer-Dewar J."/>
            <person name="Goldberg J."/>
            <person name="Griggs A."/>
            <person name="Gujja S."/>
            <person name="Hansen M."/>
            <person name="Howarth C."/>
            <person name="Imamovic A."/>
            <person name="Ireland A."/>
            <person name="Larimer J."/>
            <person name="McCowan C."/>
            <person name="Murphy C."/>
            <person name="Pearson M."/>
            <person name="Poon T.W."/>
            <person name="Priest M."/>
            <person name="Roberts A."/>
            <person name="Saif S."/>
            <person name="Shea T."/>
            <person name="Sykes S."/>
            <person name="Wortman J."/>
            <person name="Nusbaum C."/>
            <person name="Birren B."/>
        </authorList>
    </citation>
    <scope>NUCLEOTIDE SEQUENCE</scope>
    <source>
        <strain evidence="1">HDV247</strain>
    </source>
</reference>
<protein>
    <submittedName>
        <fullName evidence="1">Uncharacterized protein</fullName>
    </submittedName>
</protein>
<reference evidence="1" key="1">
    <citation type="submission" date="2011-10" db="EMBL/GenBank/DDBJ databases">
        <title>The Genome Sequence of Fusarium oxysporum HDV247.</title>
        <authorList>
            <consortium name="The Broad Institute Genome Sequencing Platform"/>
            <person name="Ma L.-J."/>
            <person name="Gale L.R."/>
            <person name="Schwartz D.C."/>
            <person name="Zhou S."/>
            <person name="Corby-Kistler H."/>
            <person name="Young S.K."/>
            <person name="Zeng Q."/>
            <person name="Gargeya S."/>
            <person name="Fitzgerald M."/>
            <person name="Haas B."/>
            <person name="Abouelleil A."/>
            <person name="Alvarado L."/>
            <person name="Arachchi H.M."/>
            <person name="Berlin A."/>
            <person name="Brown A."/>
            <person name="Chapman S.B."/>
            <person name="Chen Z."/>
            <person name="Dunbar C."/>
            <person name="Freedman E."/>
            <person name="Gearin G."/>
            <person name="Goldberg J."/>
            <person name="Griggs A."/>
            <person name="Gujja S."/>
            <person name="Heiman D."/>
            <person name="Howarth C."/>
            <person name="Larson L."/>
            <person name="Lui A."/>
            <person name="MacDonald P.J.P."/>
            <person name="Montmayeur A."/>
            <person name="Murphy C."/>
            <person name="Neiman D."/>
            <person name="Pearson M."/>
            <person name="Priest M."/>
            <person name="Roberts A."/>
            <person name="Saif S."/>
            <person name="Shea T."/>
            <person name="Shenoy N."/>
            <person name="Sisk P."/>
            <person name="Stolte C."/>
            <person name="Sykes S."/>
            <person name="Wortman J."/>
            <person name="Nusbaum C."/>
            <person name="Birren B."/>
        </authorList>
    </citation>
    <scope>NUCLEOTIDE SEQUENCE [LARGE SCALE GENOMIC DNA]</scope>
    <source>
        <strain evidence="1">HDV247</strain>
    </source>
</reference>
<dbReference type="HOGENOM" id="CLU_203390_0_0_1"/>
<gene>
    <name evidence="1" type="ORF">FOVG_06035</name>
</gene>
<dbReference type="EMBL" id="JH650971">
    <property type="protein sequence ID" value="EXA44685.1"/>
    <property type="molecule type" value="Genomic_DNA"/>
</dbReference>
<name>W9PYE0_FUSOX</name>
<dbReference type="Proteomes" id="UP000030751">
    <property type="component" value="Unassembled WGS sequence"/>
</dbReference>
<organism evidence="1">
    <name type="scientific">Fusarium oxysporum f. sp. pisi HDV247</name>
    <dbReference type="NCBI Taxonomy" id="1080344"/>
    <lineage>
        <taxon>Eukaryota</taxon>
        <taxon>Fungi</taxon>
        <taxon>Dikarya</taxon>
        <taxon>Ascomycota</taxon>
        <taxon>Pezizomycotina</taxon>
        <taxon>Sordariomycetes</taxon>
        <taxon>Hypocreomycetidae</taxon>
        <taxon>Hypocreales</taxon>
        <taxon>Nectriaceae</taxon>
        <taxon>Fusarium</taxon>
        <taxon>Fusarium oxysporum species complex</taxon>
    </lineage>
</organism>
<dbReference type="AlphaFoldDB" id="W9PYE0"/>
<sequence>MASRISSLFTALSEQSFLRTDGATGDVTFVLKRNHRARRHAAEFVIEAFCGRDISIVYRDPTEVTTSLHE</sequence>